<feature type="domain" description="Cyanovirin-N" evidence="2">
    <location>
        <begin position="21"/>
        <end position="148"/>
    </location>
</feature>
<reference evidence="4" key="1">
    <citation type="submission" date="2014-10" db="EMBL/GenBank/DDBJ databases">
        <authorList>
            <person name="King R."/>
        </authorList>
    </citation>
    <scope>NUCLEOTIDE SEQUENCE [LARGE SCALE GENOMIC DNA]</scope>
    <source>
        <strain evidence="4">A3/5</strain>
    </source>
</reference>
<dbReference type="Gene3D" id="2.30.60.10">
    <property type="entry name" value="Cyanovirin-N"/>
    <property type="match status" value="1"/>
</dbReference>
<proteinExistence type="predicted"/>
<dbReference type="EMBL" id="LN649229">
    <property type="protein sequence ID" value="CEI67699.1"/>
    <property type="molecule type" value="Genomic_DNA"/>
</dbReference>
<accession>A0A2L2TCM4</accession>
<sequence length="154" mass="16619">MKINTLALLALGSLGVVADSDFAATCQDYGVHRPGGNANYPQDRTTFQASCRKINGAWSVAVFINISKLFANDEGNLVARLNSGGMGGSCRDLRMKGTVLHARCVNYSGGTTDTSIDLSRSCYIRFHLRALLIKGDRHIANRDGILTYHGGPRT</sequence>
<dbReference type="InterPro" id="IPR011058">
    <property type="entry name" value="Cyanovirin-N"/>
</dbReference>
<dbReference type="InterPro" id="IPR036673">
    <property type="entry name" value="Cyanovirin-N_sf"/>
</dbReference>
<dbReference type="STRING" id="56646.A0A2L2TCM4"/>
<name>A0A2L2TCM4_9HYPO</name>
<evidence type="ECO:0000313" key="3">
    <source>
        <dbReference type="EMBL" id="CEI67699.1"/>
    </source>
</evidence>
<keyword evidence="4" id="KW-1185">Reference proteome</keyword>
<evidence type="ECO:0000313" key="4">
    <source>
        <dbReference type="Proteomes" id="UP000245910"/>
    </source>
</evidence>
<feature type="chain" id="PRO_5014998994" description="Cyanovirin-N domain-containing protein" evidence="1">
    <location>
        <begin position="19"/>
        <end position="154"/>
    </location>
</feature>
<feature type="signal peptide" evidence="1">
    <location>
        <begin position="1"/>
        <end position="18"/>
    </location>
</feature>
<evidence type="ECO:0000256" key="1">
    <source>
        <dbReference type="SAM" id="SignalP"/>
    </source>
</evidence>
<protein>
    <recommendedName>
        <fullName evidence="2">Cyanovirin-N domain-containing protein</fullName>
    </recommendedName>
</protein>
<evidence type="ECO:0000259" key="2">
    <source>
        <dbReference type="SMART" id="SM01111"/>
    </source>
</evidence>
<keyword evidence="1" id="KW-0732">Signal</keyword>
<dbReference type="AlphaFoldDB" id="A0A2L2TCM4"/>
<organism evidence="3 4">
    <name type="scientific">Fusarium venenatum</name>
    <dbReference type="NCBI Taxonomy" id="56646"/>
    <lineage>
        <taxon>Eukaryota</taxon>
        <taxon>Fungi</taxon>
        <taxon>Dikarya</taxon>
        <taxon>Ascomycota</taxon>
        <taxon>Pezizomycotina</taxon>
        <taxon>Sordariomycetes</taxon>
        <taxon>Hypocreomycetidae</taxon>
        <taxon>Hypocreales</taxon>
        <taxon>Nectriaceae</taxon>
        <taxon>Fusarium</taxon>
    </lineage>
</organism>
<dbReference type="SUPFAM" id="SSF51322">
    <property type="entry name" value="Cyanovirin-N"/>
    <property type="match status" value="1"/>
</dbReference>
<dbReference type="Proteomes" id="UP000245910">
    <property type="component" value="Chromosome I"/>
</dbReference>
<dbReference type="SMART" id="SM01111">
    <property type="entry name" value="CVNH"/>
    <property type="match status" value="1"/>
</dbReference>